<dbReference type="EMBL" id="FQZA01000003">
    <property type="protein sequence ID" value="SHI90610.1"/>
    <property type="molecule type" value="Genomic_DNA"/>
</dbReference>
<keyword evidence="6" id="KW-1185">Reference proteome</keyword>
<dbReference type="SUPFAM" id="SSF102405">
    <property type="entry name" value="MCP/YpsA-like"/>
    <property type="match status" value="1"/>
</dbReference>
<dbReference type="InterPro" id="IPR041614">
    <property type="entry name" value="DprA_WH"/>
</dbReference>
<feature type="compositionally biased region" description="Basic and acidic residues" evidence="2">
    <location>
        <begin position="351"/>
        <end position="364"/>
    </location>
</feature>
<accession>A0A1M6EYV9</accession>
<evidence type="ECO:0000259" key="4">
    <source>
        <dbReference type="Pfam" id="PF17782"/>
    </source>
</evidence>
<protein>
    <submittedName>
        <fullName evidence="5">DNA recombination-mediator protein A</fullName>
    </submittedName>
</protein>
<evidence type="ECO:0000313" key="6">
    <source>
        <dbReference type="Proteomes" id="UP000184040"/>
    </source>
</evidence>
<dbReference type="InterPro" id="IPR003488">
    <property type="entry name" value="DprA"/>
</dbReference>
<dbReference type="Proteomes" id="UP000184040">
    <property type="component" value="Unassembled WGS sequence"/>
</dbReference>
<evidence type="ECO:0000259" key="3">
    <source>
        <dbReference type="Pfam" id="PF02481"/>
    </source>
</evidence>
<dbReference type="Gene3D" id="3.40.50.450">
    <property type="match status" value="1"/>
</dbReference>
<name>A0A1M6EYV9_9RHOB</name>
<dbReference type="GO" id="GO:0009294">
    <property type="term" value="P:DNA-mediated transformation"/>
    <property type="evidence" value="ECO:0007669"/>
    <property type="project" value="InterPro"/>
</dbReference>
<dbReference type="InterPro" id="IPR057666">
    <property type="entry name" value="DrpA_SLOG"/>
</dbReference>
<feature type="compositionally biased region" description="Polar residues" evidence="2">
    <location>
        <begin position="330"/>
        <end position="349"/>
    </location>
</feature>
<dbReference type="Pfam" id="PF21102">
    <property type="entry name" value="DprA_N"/>
    <property type="match status" value="1"/>
</dbReference>
<dbReference type="Pfam" id="PF02481">
    <property type="entry name" value="DNA_processg_A"/>
    <property type="match status" value="1"/>
</dbReference>
<feature type="domain" description="DprA winged helix" evidence="4">
    <location>
        <begin position="410"/>
        <end position="469"/>
    </location>
</feature>
<dbReference type="AlphaFoldDB" id="A0A1M6EYV9"/>
<dbReference type="PANTHER" id="PTHR43022">
    <property type="entry name" value="PROTEIN SMF"/>
    <property type="match status" value="1"/>
</dbReference>
<reference evidence="5 6" key="1">
    <citation type="submission" date="2016-11" db="EMBL/GenBank/DDBJ databases">
        <authorList>
            <person name="Jaros S."/>
            <person name="Januszkiewicz K."/>
            <person name="Wedrychowicz H."/>
        </authorList>
    </citation>
    <scope>NUCLEOTIDE SEQUENCE [LARGE SCALE GENOMIC DNA]</scope>
    <source>
        <strain evidence="5 6">DSM 26892</strain>
    </source>
</reference>
<dbReference type="STRING" id="313368.SAMN04488012_103273"/>
<comment type="similarity">
    <text evidence="1">Belongs to the DprA/Smf family.</text>
</comment>
<gene>
    <name evidence="5" type="ORF">SAMN04488012_103273</name>
</gene>
<dbReference type="Pfam" id="PF17782">
    <property type="entry name" value="WHD_DprA"/>
    <property type="match status" value="1"/>
</dbReference>
<dbReference type="Gene3D" id="1.10.10.10">
    <property type="entry name" value="Winged helix-like DNA-binding domain superfamily/Winged helix DNA-binding domain"/>
    <property type="match status" value="1"/>
</dbReference>
<proteinExistence type="inferred from homology"/>
<dbReference type="NCBIfam" id="TIGR00732">
    <property type="entry name" value="dprA"/>
    <property type="match status" value="1"/>
</dbReference>
<evidence type="ECO:0000313" key="5">
    <source>
        <dbReference type="EMBL" id="SHI90610.1"/>
    </source>
</evidence>
<sequence length="474" mass="49797">MDLFPSITPLTPPHSEEEWLDWLRLLRSRRVGVSTFFRLMTEHGSAAAALDGLPAIATAAGVSDYAPVGRDSAADELRRGRLAGARLIAWGSDAYPPALADIPDPPPLLWALGRPAMMAQATVAMVGARNASSLGLRMARSMADGLGREGIVTVSGLARGIDTEVHKATLATGTIAVMAGGVDVVYPPENAVLAREIEEHGLILSEQPIGLKPQARHFPRRNRLIAGLSRGVLVVEAAAKSGSLITARDALDQGREVWAVPGHPFDARAAGCNMLIRDGATLVRGPRDIAEALAALPAQSVAAAVPADEDARRTTDPVVAGATAVDRNARAQTEQSNTEEAPRSASNGSGADERATADPDRSERAISPAATGKATSEDTAPRPDASLGAQQADRKAKHARTAAEIPQNRPAPRSLSETAALHQQILDRLGPSPTSEDQLIRDLGQSTSRVTAEIVTLELDGRILRQPGGLLSRV</sequence>
<evidence type="ECO:0000256" key="1">
    <source>
        <dbReference type="ARBA" id="ARBA00006525"/>
    </source>
</evidence>
<organism evidence="5 6">
    <name type="scientific">Palleronia salina</name>
    <dbReference type="NCBI Taxonomy" id="313368"/>
    <lineage>
        <taxon>Bacteria</taxon>
        <taxon>Pseudomonadati</taxon>
        <taxon>Pseudomonadota</taxon>
        <taxon>Alphaproteobacteria</taxon>
        <taxon>Rhodobacterales</taxon>
        <taxon>Roseobacteraceae</taxon>
        <taxon>Palleronia</taxon>
    </lineage>
</organism>
<feature type="domain" description="Smf/DprA SLOG" evidence="3">
    <location>
        <begin position="87"/>
        <end position="293"/>
    </location>
</feature>
<feature type="region of interest" description="Disordered" evidence="2">
    <location>
        <begin position="300"/>
        <end position="416"/>
    </location>
</feature>
<dbReference type="InterPro" id="IPR036388">
    <property type="entry name" value="WH-like_DNA-bd_sf"/>
</dbReference>
<dbReference type="PANTHER" id="PTHR43022:SF1">
    <property type="entry name" value="PROTEIN SMF"/>
    <property type="match status" value="1"/>
</dbReference>
<evidence type="ECO:0000256" key="2">
    <source>
        <dbReference type="SAM" id="MobiDB-lite"/>
    </source>
</evidence>